<name>A0A3Q2ZK67_KRYMA</name>
<feature type="signal peptide" evidence="2">
    <location>
        <begin position="1"/>
        <end position="23"/>
    </location>
</feature>
<dbReference type="KEGG" id="kmr:108233590"/>
<protein>
    <submittedName>
        <fullName evidence="3">Uncharacterized LOC108233590</fullName>
    </submittedName>
</protein>
<dbReference type="GeneTree" id="ENSGT00530000064873"/>
<reference evidence="3" key="1">
    <citation type="submission" date="2025-08" db="UniProtKB">
        <authorList>
            <consortium name="Ensembl"/>
        </authorList>
    </citation>
    <scope>IDENTIFICATION</scope>
</reference>
<feature type="region of interest" description="Disordered" evidence="1">
    <location>
        <begin position="259"/>
        <end position="288"/>
    </location>
</feature>
<evidence type="ECO:0000313" key="3">
    <source>
        <dbReference type="Ensembl" id="ENSKMAP00000004021.1"/>
    </source>
</evidence>
<dbReference type="STRING" id="37003.ENSKMAP00000004021"/>
<evidence type="ECO:0000313" key="4">
    <source>
        <dbReference type="Proteomes" id="UP000264800"/>
    </source>
</evidence>
<dbReference type="GO" id="GO:0016020">
    <property type="term" value="C:membrane"/>
    <property type="evidence" value="ECO:0007669"/>
    <property type="project" value="InterPro"/>
</dbReference>
<evidence type="ECO:0000256" key="2">
    <source>
        <dbReference type="SAM" id="SignalP"/>
    </source>
</evidence>
<feature type="region of interest" description="Disordered" evidence="1">
    <location>
        <begin position="40"/>
        <end position="67"/>
    </location>
</feature>
<dbReference type="InterPro" id="IPR036924">
    <property type="entry name" value="Prion/Doppel_b-ribbon_dom_sf"/>
</dbReference>
<keyword evidence="2" id="KW-0732">Signal</keyword>
<dbReference type="GO" id="GO:0051260">
    <property type="term" value="P:protein homooligomerization"/>
    <property type="evidence" value="ECO:0007669"/>
    <property type="project" value="InterPro"/>
</dbReference>
<dbReference type="RefSeq" id="XP_017267641.1">
    <property type="nucleotide sequence ID" value="XM_017412152.3"/>
</dbReference>
<dbReference type="Ensembl" id="ENSKMAT00000004099.1">
    <property type="protein sequence ID" value="ENSKMAP00000004021.1"/>
    <property type="gene ID" value="ENSKMAG00000003073.1"/>
</dbReference>
<reference evidence="3" key="2">
    <citation type="submission" date="2025-09" db="UniProtKB">
        <authorList>
            <consortium name="Ensembl"/>
        </authorList>
    </citation>
    <scope>IDENTIFICATION</scope>
</reference>
<feature type="chain" id="PRO_5018555632" evidence="2">
    <location>
        <begin position="24"/>
        <end position="426"/>
    </location>
</feature>
<dbReference type="GeneID" id="108233590"/>
<sequence length="426" mass="46217">MKLTGTSVFCISLLLVEISLSLATKTGKGGVLKILKKPSKTKPTNTKFKESIQIKTKRPTQHNQGNYPKYPSGGYPQYPGHAAQDYMFGGFGNSPGSYINHNPNNRILSPHFGGSFGFGGYGDGGGSPFSHQIKTMGHAPSSESKGFGRSAAMAATRDAEAKMALGYGLGRFLRPHFHFHSRRQEYYYNFYVYKKYGIKSNDKNDYSRDYQYIQPPDAFDRYIESCMKRTDLLQGGNQTLGAAKPTIASVNTTTTTISVNTSSGANKGGSLTASPSTPQPLNSSEVGATKTPSALQNISEVGATKTPSSLQNISEVGATKTPSAPQNISEAGATTAPQILQVDDDDDTVSIVEIGYPALIKQMKMKRCIELYVVYADRNLKKKTVRFDKVSNSGVQGLKMDFQGLLSTLTITTLTLMNNNMLMLPN</sequence>
<proteinExistence type="predicted"/>
<keyword evidence="4" id="KW-1185">Reference proteome</keyword>
<organism evidence="3 4">
    <name type="scientific">Kryptolebias marmoratus</name>
    <name type="common">Mangrove killifish</name>
    <name type="synonym">Rivulus marmoratus</name>
    <dbReference type="NCBI Taxonomy" id="37003"/>
    <lineage>
        <taxon>Eukaryota</taxon>
        <taxon>Metazoa</taxon>
        <taxon>Chordata</taxon>
        <taxon>Craniata</taxon>
        <taxon>Vertebrata</taxon>
        <taxon>Euteleostomi</taxon>
        <taxon>Actinopterygii</taxon>
        <taxon>Neopterygii</taxon>
        <taxon>Teleostei</taxon>
        <taxon>Neoteleostei</taxon>
        <taxon>Acanthomorphata</taxon>
        <taxon>Ovalentaria</taxon>
        <taxon>Atherinomorphae</taxon>
        <taxon>Cyprinodontiformes</taxon>
        <taxon>Rivulidae</taxon>
        <taxon>Kryptolebias</taxon>
    </lineage>
</organism>
<dbReference type="OrthoDB" id="7617494at2759"/>
<dbReference type="Proteomes" id="UP000264800">
    <property type="component" value="Unplaced"/>
</dbReference>
<accession>A0A3Q2ZK67</accession>
<dbReference type="Gene3D" id="1.10.790.10">
    <property type="entry name" value="Prion/Doppel protein, beta-ribbon domain"/>
    <property type="match status" value="1"/>
</dbReference>
<dbReference type="SUPFAM" id="SSF54098">
    <property type="entry name" value="Prion-like"/>
    <property type="match status" value="1"/>
</dbReference>
<dbReference type="OMA" id="NQHGGYP"/>
<feature type="compositionally biased region" description="Polar residues" evidence="1">
    <location>
        <begin position="269"/>
        <end position="288"/>
    </location>
</feature>
<dbReference type="AlphaFoldDB" id="A0A3Q2ZK67"/>
<evidence type="ECO:0000256" key="1">
    <source>
        <dbReference type="SAM" id="MobiDB-lite"/>
    </source>
</evidence>